<comment type="similarity">
    <text evidence="1">Belongs to the GcvT family.</text>
</comment>
<dbReference type="SUPFAM" id="SSF101790">
    <property type="entry name" value="Aminomethyltransferase beta-barrel domain"/>
    <property type="match status" value="1"/>
</dbReference>
<dbReference type="Gene3D" id="3.30.1360.120">
    <property type="entry name" value="Probable tRNA modification gtpase trme, domain 1"/>
    <property type="match status" value="1"/>
</dbReference>
<dbReference type="PANTHER" id="PTHR43757:SF11">
    <property type="entry name" value="SARCOSINE DEHYDROGENASE"/>
    <property type="match status" value="1"/>
</dbReference>
<feature type="domain" description="Aminomethyltransferase C-terminal" evidence="4">
    <location>
        <begin position="547"/>
        <end position="596"/>
    </location>
</feature>
<evidence type="ECO:0000256" key="1">
    <source>
        <dbReference type="ARBA" id="ARBA00008609"/>
    </source>
</evidence>
<dbReference type="GeneTree" id="ENSGT00940000157589"/>
<sequence>MAGVKVPLVAMHHAYVVTERIEGIQNMPNVRDHDASVYLRLQGDALSVGGYEANPIFWEEVSDKFAFGLFDLDWEVFTQHIEGAINRVPVLEKTGIKSTVCGPESFTPDHKPLMGEAPELRGFFLGCGFNSAGMMLGGGCGQELAHWIVHGRPEKDMHSYDIRRFHHSLTDHPRWIRERSHESYAKNYSVVFPHDEPLAGRNIRRDPLHEELLGQGCVFQERHGWERPGWFHPQGPAPVLEYDYYGAYGSRAHEDYTYRRLLGAEYTFDFPPHHDSIKKECLACRGAAAVFDMSYFGKFYLVGLDAREAAHWLFTADVSRPPGSTVYTCMLNQRGGTESDLTVSRLAPSPQASLLAPAFEGDGYYLAVGGAVAQHNWSHITTVLQDRKFRCQLIDSSEDLGMISIQGPASRAILQEVLDADLSNEAFPFSTHKLVTAAGHLVADLLAPSAHDGRLGTFSQALAFPQTEGRVPSAVHSAGPSAGARGSGVDSGHAAWEPAGYRHWHADLRPDDSPLEAGLAFTCRLKSPVPFLGREALEQQRAAGLRRRLVCFTVEDKVPMFGLEAIWRNGQVVGHVRRADFGFAIDKTIAYGYIRDPSGGLVSSPLWPC</sequence>
<evidence type="ECO:0000259" key="3">
    <source>
        <dbReference type="Pfam" id="PF01571"/>
    </source>
</evidence>
<evidence type="ECO:0000259" key="5">
    <source>
        <dbReference type="Pfam" id="PF16350"/>
    </source>
</evidence>
<dbReference type="Gene3D" id="3.30.9.10">
    <property type="entry name" value="D-Amino Acid Oxidase, subunit A, domain 2"/>
    <property type="match status" value="1"/>
</dbReference>
<dbReference type="InterPro" id="IPR032503">
    <property type="entry name" value="FAO_M"/>
</dbReference>
<dbReference type="Pfam" id="PF08669">
    <property type="entry name" value="GCV_T_C"/>
    <property type="match status" value="1"/>
</dbReference>
<dbReference type="Gene3D" id="2.40.30.110">
    <property type="entry name" value="Aminomethyltransferase beta-barrel domains"/>
    <property type="match status" value="1"/>
</dbReference>
<organism evidence="6 7">
    <name type="scientific">Saimiri boliviensis boliviensis</name>
    <name type="common">Bolivian squirrel monkey</name>
    <dbReference type="NCBI Taxonomy" id="39432"/>
    <lineage>
        <taxon>Eukaryota</taxon>
        <taxon>Metazoa</taxon>
        <taxon>Chordata</taxon>
        <taxon>Craniata</taxon>
        <taxon>Vertebrata</taxon>
        <taxon>Euteleostomi</taxon>
        <taxon>Mammalia</taxon>
        <taxon>Eutheria</taxon>
        <taxon>Euarchontoglires</taxon>
        <taxon>Primates</taxon>
        <taxon>Haplorrhini</taxon>
        <taxon>Platyrrhini</taxon>
        <taxon>Cebidae</taxon>
        <taxon>Saimiriinae</taxon>
        <taxon>Saimiri</taxon>
    </lineage>
</organism>
<dbReference type="Proteomes" id="UP000233220">
    <property type="component" value="Unplaced"/>
</dbReference>
<evidence type="ECO:0000313" key="6">
    <source>
        <dbReference type="Ensembl" id="ENSSBOP00000024669.1"/>
    </source>
</evidence>
<evidence type="ECO:0000259" key="2">
    <source>
        <dbReference type="Pfam" id="PF01266"/>
    </source>
</evidence>
<dbReference type="InterPro" id="IPR027266">
    <property type="entry name" value="TrmE/GcvT-like"/>
</dbReference>
<dbReference type="Pfam" id="PF01266">
    <property type="entry name" value="DAO"/>
    <property type="match status" value="1"/>
</dbReference>
<dbReference type="GO" id="GO:0005739">
    <property type="term" value="C:mitochondrion"/>
    <property type="evidence" value="ECO:0007669"/>
    <property type="project" value="TreeGrafter"/>
</dbReference>
<dbReference type="SUPFAM" id="SSF54373">
    <property type="entry name" value="FAD-linked reductases, C-terminal domain"/>
    <property type="match status" value="1"/>
</dbReference>
<dbReference type="InterPro" id="IPR006222">
    <property type="entry name" value="GCVT_N"/>
</dbReference>
<feature type="domain" description="GCVT N-terminal" evidence="3">
    <location>
        <begin position="208"/>
        <end position="526"/>
    </location>
</feature>
<feature type="domain" description="FAD dependent oxidoreductase central" evidence="5">
    <location>
        <begin position="150"/>
        <end position="205"/>
    </location>
</feature>
<dbReference type="Pfam" id="PF16350">
    <property type="entry name" value="FAO_M"/>
    <property type="match status" value="1"/>
</dbReference>
<dbReference type="FunFam" id="2.40.30.110:FF:000006">
    <property type="entry name" value="Sarcosine dehydrogenase, mitochondrial"/>
    <property type="match status" value="1"/>
</dbReference>
<dbReference type="Gene3D" id="3.50.50.60">
    <property type="entry name" value="FAD/NAD(P)-binding domain"/>
    <property type="match status" value="1"/>
</dbReference>
<evidence type="ECO:0000313" key="7">
    <source>
        <dbReference type="Proteomes" id="UP000233220"/>
    </source>
</evidence>
<feature type="domain" description="FAD dependent oxidoreductase" evidence="2">
    <location>
        <begin position="5"/>
        <end position="147"/>
    </location>
</feature>
<protein>
    <submittedName>
        <fullName evidence="6">Sarcosine dehydrogenase</fullName>
    </submittedName>
</protein>
<dbReference type="InterPro" id="IPR029043">
    <property type="entry name" value="GcvT/YgfZ_C"/>
</dbReference>
<dbReference type="Ensembl" id="ENSSBOT00000041529.1">
    <property type="protein sequence ID" value="ENSSBOP00000024669.1"/>
    <property type="gene ID" value="ENSSBOG00000028757.1"/>
</dbReference>
<evidence type="ECO:0000259" key="4">
    <source>
        <dbReference type="Pfam" id="PF08669"/>
    </source>
</evidence>
<dbReference type="AlphaFoldDB" id="A0A2K6TYE6"/>
<dbReference type="SUPFAM" id="SSF51905">
    <property type="entry name" value="FAD/NAD(P)-binding domain"/>
    <property type="match status" value="1"/>
</dbReference>
<proteinExistence type="inferred from homology"/>
<dbReference type="InterPro" id="IPR013977">
    <property type="entry name" value="GcvT_C"/>
</dbReference>
<dbReference type="InterPro" id="IPR028896">
    <property type="entry name" value="GcvT/YgfZ/DmdA"/>
</dbReference>
<dbReference type="FunFam" id="3.30.70.1400:FF:000004">
    <property type="entry name" value="Sarcosine dehydrogenase, mitochondrial"/>
    <property type="match status" value="1"/>
</dbReference>
<accession>A0A2K6TYE6</accession>
<dbReference type="Pfam" id="PF01571">
    <property type="entry name" value="GCV_T"/>
    <property type="match status" value="1"/>
</dbReference>
<dbReference type="PANTHER" id="PTHR43757">
    <property type="entry name" value="AMINOMETHYLTRANSFERASE"/>
    <property type="match status" value="1"/>
</dbReference>
<keyword evidence="7" id="KW-1185">Reference proteome</keyword>
<dbReference type="Gene3D" id="3.30.70.1400">
    <property type="entry name" value="Aminomethyltransferase beta-barrel domains"/>
    <property type="match status" value="1"/>
</dbReference>
<dbReference type="InterPro" id="IPR006076">
    <property type="entry name" value="FAD-dep_OxRdtase"/>
</dbReference>
<name>A0A2K6TYE6_SAIBB</name>
<dbReference type="FunFam" id="3.50.50.60:FF:000769">
    <property type="entry name" value="Sarcosine dehydrogenase"/>
    <property type="match status" value="1"/>
</dbReference>
<reference evidence="6" key="2">
    <citation type="submission" date="2025-09" db="UniProtKB">
        <authorList>
            <consortium name="Ensembl"/>
        </authorList>
    </citation>
    <scope>IDENTIFICATION</scope>
</reference>
<dbReference type="InterPro" id="IPR036188">
    <property type="entry name" value="FAD/NAD-bd_sf"/>
</dbReference>
<dbReference type="SUPFAM" id="SSF103025">
    <property type="entry name" value="Folate-binding domain"/>
    <property type="match status" value="1"/>
</dbReference>
<reference evidence="6" key="1">
    <citation type="submission" date="2025-08" db="UniProtKB">
        <authorList>
            <consortium name="Ensembl"/>
        </authorList>
    </citation>
    <scope>IDENTIFICATION</scope>
</reference>
<gene>
    <name evidence="6" type="primary">SARDH</name>
</gene>